<keyword evidence="1 5" id="KW-0547">Nucleotide-binding</keyword>
<organism evidence="7 8">
    <name type="scientific">Lawsonella clevelandensis</name>
    <dbReference type="NCBI Taxonomy" id="1528099"/>
    <lineage>
        <taxon>Bacteria</taxon>
        <taxon>Bacillati</taxon>
        <taxon>Actinomycetota</taxon>
        <taxon>Actinomycetes</taxon>
        <taxon>Mycobacteriales</taxon>
        <taxon>Lawsonellaceae</taxon>
        <taxon>Lawsonella</taxon>
    </lineage>
</organism>
<dbReference type="GO" id="GO:0005524">
    <property type="term" value="F:ATP binding"/>
    <property type="evidence" value="ECO:0007669"/>
    <property type="project" value="UniProtKB-UniRule"/>
</dbReference>
<dbReference type="Pfam" id="PF13538">
    <property type="entry name" value="UvrD_C_2"/>
    <property type="match status" value="1"/>
</dbReference>
<keyword evidence="2 5" id="KW-0378">Hydrolase</keyword>
<dbReference type="InterPro" id="IPR027417">
    <property type="entry name" value="P-loop_NTPase"/>
</dbReference>
<dbReference type="GO" id="GO:0005829">
    <property type="term" value="C:cytosol"/>
    <property type="evidence" value="ECO:0007669"/>
    <property type="project" value="TreeGrafter"/>
</dbReference>
<dbReference type="InterPro" id="IPR000212">
    <property type="entry name" value="DNA_helicase_UvrD/REP"/>
</dbReference>
<keyword evidence="4 5" id="KW-0067">ATP-binding</keyword>
<evidence type="ECO:0000256" key="4">
    <source>
        <dbReference type="ARBA" id="ARBA00022840"/>
    </source>
</evidence>
<protein>
    <recommendedName>
        <fullName evidence="6">UvrD-like helicase ATP-binding domain-containing protein</fullName>
    </recommendedName>
</protein>
<dbReference type="SUPFAM" id="SSF52540">
    <property type="entry name" value="P-loop containing nucleoside triphosphate hydrolases"/>
    <property type="match status" value="1"/>
</dbReference>
<dbReference type="EMBL" id="CP012390">
    <property type="protein sequence ID" value="ALE19481.1"/>
    <property type="molecule type" value="Genomic_DNA"/>
</dbReference>
<dbReference type="GO" id="GO:0016787">
    <property type="term" value="F:hydrolase activity"/>
    <property type="evidence" value="ECO:0007669"/>
    <property type="project" value="UniProtKB-UniRule"/>
</dbReference>
<evidence type="ECO:0000256" key="2">
    <source>
        <dbReference type="ARBA" id="ARBA00022801"/>
    </source>
</evidence>
<evidence type="ECO:0000259" key="6">
    <source>
        <dbReference type="PROSITE" id="PS51198"/>
    </source>
</evidence>
<accession>A0A0M4MYI9</accession>
<evidence type="ECO:0000256" key="3">
    <source>
        <dbReference type="ARBA" id="ARBA00022806"/>
    </source>
</evidence>
<feature type="binding site" evidence="5">
    <location>
        <begin position="224"/>
        <end position="231"/>
    </location>
    <ligand>
        <name>ATP</name>
        <dbReference type="ChEBI" id="CHEBI:30616"/>
    </ligand>
</feature>
<dbReference type="Proteomes" id="UP000068137">
    <property type="component" value="Chromosome"/>
</dbReference>
<dbReference type="PATRIC" id="fig|1562462.4.peg.1646"/>
<dbReference type="GO" id="GO:0043138">
    <property type="term" value="F:3'-5' DNA helicase activity"/>
    <property type="evidence" value="ECO:0007669"/>
    <property type="project" value="TreeGrafter"/>
</dbReference>
<keyword evidence="3 5" id="KW-0347">Helicase</keyword>
<proteinExistence type="predicted"/>
<dbReference type="PANTHER" id="PTHR11070:SF45">
    <property type="entry name" value="DNA 3'-5' HELICASE"/>
    <property type="match status" value="1"/>
</dbReference>
<dbReference type="InterPro" id="IPR027785">
    <property type="entry name" value="UvrD-like_helicase_C"/>
</dbReference>
<gene>
    <name evidence="7" type="ORF">AL705_08065</name>
</gene>
<evidence type="ECO:0000313" key="7">
    <source>
        <dbReference type="EMBL" id="ALE19481.1"/>
    </source>
</evidence>
<dbReference type="InterPro" id="IPR014016">
    <property type="entry name" value="UvrD-like_ATP-bd"/>
</dbReference>
<sequence>MFVPTPLPLPDSWDAEEQYLAAIYQLAEEERAATVAKLQAVLAQSGGTPQARSERESYNALYTSQIRAIDESQAGLCFGRIDIVPDAIDDSHIEAEATRYIGRMGLLDNDQDCRPMLVDWRAPLARPYYLATTARPEGVWRRRTIHSLGRKLTSLSDEFLMHGDTPTGYPNPQDMADGVASESALLKALNAPRTGHMTDIVATIQREQDEIIRCEHRGVVVVEGGPGTGKTAVALHRAAYLLYTFRSVLERSGVLIIGPNDTFLRYINHVLPSLGETGVVLMTLGDMFPGVTARAEDSLATQEVKGSLLMVDVLKQAIRAWQTVLEEPITIHVDGTPFSVTPRMTRRARGRARSSRRPHNRARQLFHDTLVEEIVEAYAAEIGTDPERPDHPGMLLSRSDIADLTEDLLHSPEVQSLVTEHWPILTAKHVVERLLTEREHAEEACTGILPTGDVDFLLRPTGNPFTVADVPLLDEAAEQLGCPPRARATAASGDNWRQMVEDAQDALDILKASASLEFEDESDSEILAAYDIIDARRLADRHTHHSFLTTAERAAQDREWAFGHVIIDEAQELSPLAWRMVMRRSPNRWMTIVGDTAQTSNPAGVEHWEDALSPYVKNRWCSFTLSVNYRTTRQIMEASQGVLAEINPTARLPRSIRSSQHEVELVDRGDERWSTVLQRTVQELAHLFAEERRSCGILVSPTVMSALMEESSGQALETLVGAPVSLVQEAKGLEYDYVIVTDPVGIVEASPQGLNDLFVAMTRATQALAVVHEGELPYCLSALVE</sequence>
<feature type="domain" description="UvrD-like helicase ATP-binding" evidence="6">
    <location>
        <begin position="203"/>
        <end position="659"/>
    </location>
</feature>
<dbReference type="PANTHER" id="PTHR11070">
    <property type="entry name" value="UVRD / RECB / PCRA DNA HELICASE FAMILY MEMBER"/>
    <property type="match status" value="1"/>
</dbReference>
<reference evidence="7 8" key="1">
    <citation type="journal article" date="2015" name="Genome Announc.">
        <title>Complete Genome Sequences for Two Strains of a Novel Fastidious, Partially Acid-Fast, Gram-Positive Corynebacterineae Bacterium, Derived from Human Clinical Samples.</title>
        <authorList>
            <person name="Nicholson A.C."/>
            <person name="Bell M."/>
            <person name="Humrighouse B.W."/>
            <person name="McQuiston J.R."/>
        </authorList>
    </citation>
    <scope>NUCLEOTIDE SEQUENCE [LARGE SCALE GENOMIC DNA]</scope>
    <source>
        <strain evidence="7 8">X1698</strain>
    </source>
</reference>
<name>A0A0M4MYI9_9ACTN</name>
<evidence type="ECO:0000256" key="5">
    <source>
        <dbReference type="PROSITE-ProRule" id="PRU00560"/>
    </source>
</evidence>
<dbReference type="PROSITE" id="PS51198">
    <property type="entry name" value="UVRD_HELICASE_ATP_BIND"/>
    <property type="match status" value="1"/>
</dbReference>
<dbReference type="STRING" id="1528099.AL705_08065"/>
<dbReference type="GO" id="GO:0000725">
    <property type="term" value="P:recombinational repair"/>
    <property type="evidence" value="ECO:0007669"/>
    <property type="project" value="TreeGrafter"/>
</dbReference>
<evidence type="ECO:0000256" key="1">
    <source>
        <dbReference type="ARBA" id="ARBA00022741"/>
    </source>
</evidence>
<dbReference type="GO" id="GO:0003677">
    <property type="term" value="F:DNA binding"/>
    <property type="evidence" value="ECO:0007669"/>
    <property type="project" value="InterPro"/>
</dbReference>
<dbReference type="AlphaFoldDB" id="A0A0M4MYI9"/>
<dbReference type="KEGG" id="cbq:AL705_08065"/>
<dbReference type="Gene3D" id="3.40.50.300">
    <property type="entry name" value="P-loop containing nucleotide triphosphate hydrolases"/>
    <property type="match status" value="3"/>
</dbReference>
<evidence type="ECO:0000313" key="8">
    <source>
        <dbReference type="Proteomes" id="UP000068137"/>
    </source>
</evidence>